<accession>A0AAW8TQT4</accession>
<protein>
    <submittedName>
        <fullName evidence="1">Uncharacterized protein</fullName>
    </submittedName>
</protein>
<sequence>MKKFQATINFLLADSGRQFDEGEIVEMSEKEAKKINQLAKAAFPEKENVLKRVEEAEADTSAS</sequence>
<dbReference type="Proteomes" id="UP001255696">
    <property type="component" value="Unassembled WGS sequence"/>
</dbReference>
<dbReference type="AlphaFoldDB" id="A0AAW8TQT4"/>
<gene>
    <name evidence="1" type="ORF">P7H47_11145</name>
</gene>
<dbReference type="EMBL" id="JARQBI010000043">
    <property type="protein sequence ID" value="MDT2797793.1"/>
    <property type="molecule type" value="Genomic_DNA"/>
</dbReference>
<name>A0AAW8TQT4_9ENTE</name>
<evidence type="ECO:0000313" key="1">
    <source>
        <dbReference type="EMBL" id="MDT2797793.1"/>
    </source>
</evidence>
<reference evidence="1" key="1">
    <citation type="submission" date="2023-03" db="EMBL/GenBank/DDBJ databases">
        <authorList>
            <person name="Shen W."/>
            <person name="Cai J."/>
        </authorList>
    </citation>
    <scope>NUCLEOTIDE SEQUENCE</scope>
    <source>
        <strain evidence="1">B245-2</strain>
    </source>
</reference>
<evidence type="ECO:0000313" key="2">
    <source>
        <dbReference type="Proteomes" id="UP001255696"/>
    </source>
</evidence>
<organism evidence="1 2">
    <name type="scientific">Enterococcus cecorum</name>
    <dbReference type="NCBI Taxonomy" id="44008"/>
    <lineage>
        <taxon>Bacteria</taxon>
        <taxon>Bacillati</taxon>
        <taxon>Bacillota</taxon>
        <taxon>Bacilli</taxon>
        <taxon>Lactobacillales</taxon>
        <taxon>Enterococcaceae</taxon>
        <taxon>Enterococcus</taxon>
    </lineage>
</organism>
<comment type="caution">
    <text evidence="1">The sequence shown here is derived from an EMBL/GenBank/DDBJ whole genome shotgun (WGS) entry which is preliminary data.</text>
</comment>
<dbReference type="RefSeq" id="WP_171300897.1">
    <property type="nucleotide sequence ID" value="NZ_CP010060.1"/>
</dbReference>
<proteinExistence type="predicted"/>